<keyword evidence="5" id="KW-1185">Reference proteome</keyword>
<comment type="caution">
    <text evidence="4">The sequence shown here is derived from an EMBL/GenBank/DDBJ whole genome shotgun (WGS) entry which is preliminary data.</text>
</comment>
<dbReference type="Proteomes" id="UP000265515">
    <property type="component" value="Unassembled WGS sequence"/>
</dbReference>
<feature type="region of interest" description="Disordered" evidence="2">
    <location>
        <begin position="99"/>
        <end position="129"/>
    </location>
</feature>
<evidence type="ECO:0000313" key="4">
    <source>
        <dbReference type="EMBL" id="GBG69955.1"/>
    </source>
</evidence>
<dbReference type="GO" id="GO:0003676">
    <property type="term" value="F:nucleic acid binding"/>
    <property type="evidence" value="ECO:0007669"/>
    <property type="project" value="InterPro"/>
</dbReference>
<dbReference type="AlphaFoldDB" id="A0A388KIS4"/>
<evidence type="ECO:0000313" key="5">
    <source>
        <dbReference type="Proteomes" id="UP000265515"/>
    </source>
</evidence>
<evidence type="ECO:0000256" key="2">
    <source>
        <dbReference type="SAM" id="MobiDB-lite"/>
    </source>
</evidence>
<organism evidence="4 5">
    <name type="scientific">Chara braunii</name>
    <name type="common">Braun's stonewort</name>
    <dbReference type="NCBI Taxonomy" id="69332"/>
    <lineage>
        <taxon>Eukaryota</taxon>
        <taxon>Viridiplantae</taxon>
        <taxon>Streptophyta</taxon>
        <taxon>Charophyceae</taxon>
        <taxon>Charales</taxon>
        <taxon>Characeae</taxon>
        <taxon>Chara</taxon>
    </lineage>
</organism>
<reference evidence="4 5" key="1">
    <citation type="journal article" date="2018" name="Cell">
        <title>The Chara Genome: Secondary Complexity and Implications for Plant Terrestrialization.</title>
        <authorList>
            <person name="Nishiyama T."/>
            <person name="Sakayama H."/>
            <person name="Vries J.D."/>
            <person name="Buschmann H."/>
            <person name="Saint-Marcoux D."/>
            <person name="Ullrich K.K."/>
            <person name="Haas F.B."/>
            <person name="Vanderstraeten L."/>
            <person name="Becker D."/>
            <person name="Lang D."/>
            <person name="Vosolsobe S."/>
            <person name="Rombauts S."/>
            <person name="Wilhelmsson P.K.I."/>
            <person name="Janitza P."/>
            <person name="Kern R."/>
            <person name="Heyl A."/>
            <person name="Rumpler F."/>
            <person name="Villalobos L.I.A.C."/>
            <person name="Clay J.M."/>
            <person name="Skokan R."/>
            <person name="Toyoda A."/>
            <person name="Suzuki Y."/>
            <person name="Kagoshima H."/>
            <person name="Schijlen E."/>
            <person name="Tajeshwar N."/>
            <person name="Catarino B."/>
            <person name="Hetherington A.J."/>
            <person name="Saltykova A."/>
            <person name="Bonnot C."/>
            <person name="Breuninger H."/>
            <person name="Symeonidi A."/>
            <person name="Radhakrishnan G.V."/>
            <person name="Van Nieuwerburgh F."/>
            <person name="Deforce D."/>
            <person name="Chang C."/>
            <person name="Karol K.G."/>
            <person name="Hedrich R."/>
            <person name="Ulvskov P."/>
            <person name="Glockner G."/>
            <person name="Delwiche C.F."/>
            <person name="Petrasek J."/>
            <person name="Van de Peer Y."/>
            <person name="Friml J."/>
            <person name="Beilby M."/>
            <person name="Dolan L."/>
            <person name="Kohara Y."/>
            <person name="Sugano S."/>
            <person name="Fujiyama A."/>
            <person name="Delaux P.-M."/>
            <person name="Quint M."/>
            <person name="TheiBen G."/>
            <person name="Hagemann M."/>
            <person name="Harholt J."/>
            <person name="Dunand C."/>
            <person name="Zachgo S."/>
            <person name="Langdale J."/>
            <person name="Maumus F."/>
            <person name="Straeten D.V.D."/>
            <person name="Gould S.B."/>
            <person name="Rensing S.A."/>
        </authorList>
    </citation>
    <scope>NUCLEOTIDE SEQUENCE [LARGE SCALE GENOMIC DNA]</scope>
    <source>
        <strain evidence="4 5">S276</strain>
    </source>
</reference>
<feature type="domain" description="CCHC-type" evidence="3">
    <location>
        <begin position="14"/>
        <end position="28"/>
    </location>
</feature>
<accession>A0A388KIS4</accession>
<dbReference type="Gramene" id="GBG69955">
    <property type="protein sequence ID" value="GBG69955"/>
    <property type="gene ID" value="CBR_g4782"/>
</dbReference>
<dbReference type="EMBL" id="BFEA01000123">
    <property type="protein sequence ID" value="GBG69955.1"/>
    <property type="molecule type" value="Genomic_DNA"/>
</dbReference>
<gene>
    <name evidence="4" type="ORF">CBR_g4782</name>
</gene>
<dbReference type="PROSITE" id="PS50158">
    <property type="entry name" value="ZF_CCHC"/>
    <property type="match status" value="1"/>
</dbReference>
<dbReference type="Gene3D" id="4.10.60.10">
    <property type="entry name" value="Zinc finger, CCHC-type"/>
    <property type="match status" value="1"/>
</dbReference>
<keyword evidence="1" id="KW-0479">Metal-binding</keyword>
<evidence type="ECO:0000259" key="3">
    <source>
        <dbReference type="PROSITE" id="PS50158"/>
    </source>
</evidence>
<dbReference type="Pfam" id="PF00098">
    <property type="entry name" value="zf-CCHC"/>
    <property type="match status" value="1"/>
</dbReference>
<dbReference type="InterPro" id="IPR036875">
    <property type="entry name" value="Znf_CCHC_sf"/>
</dbReference>
<keyword evidence="1" id="KW-0863">Zinc-finger</keyword>
<keyword evidence="1" id="KW-0862">Zinc</keyword>
<sequence length="236" mass="26882">MASNLPTSTIVRTCFNCGDPGHFARWCPHRQQGVNPSNALVPTASTPLLTLPSSSSNSNVGVVATQYKNTGWYDAKQRLIILESTVAEMKIRRDAEIEREKTRKEEEEKKQKEKEEEERRSREKKDREEFQAQMMETMNSRMDKMDESINKKNGGDAKSEVETLRKEVERLQKLQIQGASSSTVAKNTDNGDLICRMLREQEAMKVRLEEAASMQRKLDAMVKEVEALRHGANFAC</sequence>
<dbReference type="SMART" id="SM00343">
    <property type="entry name" value="ZnF_C2HC"/>
    <property type="match status" value="1"/>
</dbReference>
<dbReference type="SUPFAM" id="SSF57756">
    <property type="entry name" value="Retrovirus zinc finger-like domains"/>
    <property type="match status" value="1"/>
</dbReference>
<proteinExistence type="predicted"/>
<dbReference type="GO" id="GO:0008270">
    <property type="term" value="F:zinc ion binding"/>
    <property type="evidence" value="ECO:0007669"/>
    <property type="project" value="UniProtKB-KW"/>
</dbReference>
<name>A0A388KIS4_CHABU</name>
<protein>
    <recommendedName>
        <fullName evidence="3">CCHC-type domain-containing protein</fullName>
    </recommendedName>
</protein>
<evidence type="ECO:0000256" key="1">
    <source>
        <dbReference type="PROSITE-ProRule" id="PRU00047"/>
    </source>
</evidence>
<dbReference type="InterPro" id="IPR001878">
    <property type="entry name" value="Znf_CCHC"/>
</dbReference>